<dbReference type="Pfam" id="PF12833">
    <property type="entry name" value="HTH_18"/>
    <property type="match status" value="1"/>
</dbReference>
<dbReference type="PROSITE" id="PS01124">
    <property type="entry name" value="HTH_ARAC_FAMILY_2"/>
    <property type="match status" value="1"/>
</dbReference>
<dbReference type="PANTHER" id="PTHR43280">
    <property type="entry name" value="ARAC-FAMILY TRANSCRIPTIONAL REGULATOR"/>
    <property type="match status" value="1"/>
</dbReference>
<dbReference type="InterPro" id="IPR009057">
    <property type="entry name" value="Homeodomain-like_sf"/>
</dbReference>
<dbReference type="InterPro" id="IPR041522">
    <property type="entry name" value="CdaR_GGDEF"/>
</dbReference>
<sequence>MISDKTTILLRFLIPYMLMMLIPLSIGFFVYHKTVDVLEDEVVEKNMALLQQSKKVLDAQLEEVELFAQNMTTHPKVVSFQYERDVFHRDQVYKTLEIRKAVSSVVQQSRFIDDFLLLFKNSELALTADSTYKWAELYPGFLRYGQYDYTSWRQLMLADEGSRYLPAERVHLEGKAMNRVTYLAPIGAPIAFNGMLAVMMDNRHFTELLQGMELSQDGWAYIADRNGTVISYLSASGQPPMPLQLQGREGVLAPEDGDDSGLIVTYTTSDYNDWVYVAAQPSDLLFSKVHYIRNISLIILAAMGLIGLLLASVLAYRNSRPIRKIALSIMELQGKATQPMKDIHHFIQQAVTRLALDNRKLQNKVEAQMPLLRAAMFERLLKGDFANRDELQMIMQHAEMNPPESNYYLIAVIDIRGDWNSLSLELLQQLDVRRIVLKEWLEDISDYSCLIHDLSEGKLAVMLSSSESDERAAVGIIERKLREKETAYYDQFHTQFAVALGSCSRDLMQMSRSYEEALLALHYMRPNDMHYIVRHDEVPRSSSSFYYPAELETRLSNLIRAGETAGVEKLLEELYEENFRQRHLSLQMSKLLLFEVCGSLMKVLDYVSLKSSDLAEQAQQLVDHIGHSSESEPLFRQLSQWMAEISLQMAKRKRSRNEQLKQEMLERVKRSYGDAGLSLLSMADELQMSETYLSQFFKEQTGVTFSEYVNNLRMEQARMLLRETDLPIHEVTERIGYQSSNTFCRAFKRINGVTPTKYRQEERTQQPSGHARA</sequence>
<evidence type="ECO:0000256" key="2">
    <source>
        <dbReference type="ARBA" id="ARBA00023125"/>
    </source>
</evidence>
<gene>
    <name evidence="6" type="ORF">ACFQ2I_00110</name>
</gene>
<name>A0ABW3HJY4_9BACL</name>
<keyword evidence="7" id="KW-1185">Reference proteome</keyword>
<dbReference type="Gene3D" id="1.10.10.60">
    <property type="entry name" value="Homeodomain-like"/>
    <property type="match status" value="2"/>
</dbReference>
<keyword evidence="3" id="KW-0804">Transcription</keyword>
<dbReference type="Pfam" id="PF17853">
    <property type="entry name" value="GGDEF_2"/>
    <property type="match status" value="1"/>
</dbReference>
<reference evidence="7" key="1">
    <citation type="journal article" date="2019" name="Int. J. Syst. Evol. Microbiol.">
        <title>The Global Catalogue of Microorganisms (GCM) 10K type strain sequencing project: providing services to taxonomists for standard genome sequencing and annotation.</title>
        <authorList>
            <consortium name="The Broad Institute Genomics Platform"/>
            <consortium name="The Broad Institute Genome Sequencing Center for Infectious Disease"/>
            <person name="Wu L."/>
            <person name="Ma J."/>
        </authorList>
    </citation>
    <scope>NUCLEOTIDE SEQUENCE [LARGE SCALE GENOMIC DNA]</scope>
    <source>
        <strain evidence="7">CCUG 59129</strain>
    </source>
</reference>
<evidence type="ECO:0000313" key="6">
    <source>
        <dbReference type="EMBL" id="MFD0957795.1"/>
    </source>
</evidence>
<feature type="domain" description="HTH araC/xylS-type" evidence="5">
    <location>
        <begin position="662"/>
        <end position="761"/>
    </location>
</feature>
<keyword evidence="2" id="KW-0238">DNA-binding</keyword>
<dbReference type="SMART" id="SM00342">
    <property type="entry name" value="HTH_ARAC"/>
    <property type="match status" value="1"/>
</dbReference>
<keyword evidence="1" id="KW-0805">Transcription regulation</keyword>
<dbReference type="InterPro" id="IPR018062">
    <property type="entry name" value="HTH_AraC-typ_CS"/>
</dbReference>
<dbReference type="EMBL" id="JBHTJZ010000002">
    <property type="protein sequence ID" value="MFD0957795.1"/>
    <property type="molecule type" value="Genomic_DNA"/>
</dbReference>
<dbReference type="InterPro" id="IPR018060">
    <property type="entry name" value="HTH_AraC"/>
</dbReference>
<dbReference type="Proteomes" id="UP001596989">
    <property type="component" value="Unassembled WGS sequence"/>
</dbReference>
<accession>A0ABW3HJY4</accession>
<protein>
    <submittedName>
        <fullName evidence="6">Helix-turn-helix domain-containing protein</fullName>
    </submittedName>
</protein>
<keyword evidence="4" id="KW-1133">Transmembrane helix</keyword>
<dbReference type="PRINTS" id="PR00032">
    <property type="entry name" value="HTHARAC"/>
</dbReference>
<dbReference type="CDD" id="cd18774">
    <property type="entry name" value="PDC2_HK_sensor"/>
    <property type="match status" value="1"/>
</dbReference>
<evidence type="ECO:0000256" key="1">
    <source>
        <dbReference type="ARBA" id="ARBA00023015"/>
    </source>
</evidence>
<comment type="caution">
    <text evidence="6">The sequence shown here is derived from an EMBL/GenBank/DDBJ whole genome shotgun (WGS) entry which is preliminary data.</text>
</comment>
<dbReference type="InterPro" id="IPR020449">
    <property type="entry name" value="Tscrpt_reg_AraC-type_HTH"/>
</dbReference>
<evidence type="ECO:0000256" key="4">
    <source>
        <dbReference type="SAM" id="Phobius"/>
    </source>
</evidence>
<feature type="transmembrane region" description="Helical" evidence="4">
    <location>
        <begin position="295"/>
        <end position="316"/>
    </location>
</feature>
<feature type="transmembrane region" description="Helical" evidence="4">
    <location>
        <begin position="12"/>
        <end position="31"/>
    </location>
</feature>
<evidence type="ECO:0000256" key="3">
    <source>
        <dbReference type="ARBA" id="ARBA00023163"/>
    </source>
</evidence>
<keyword evidence="4" id="KW-0472">Membrane</keyword>
<proteinExistence type="predicted"/>
<dbReference type="PANTHER" id="PTHR43280:SF10">
    <property type="entry name" value="REGULATORY PROTEIN POCR"/>
    <property type="match status" value="1"/>
</dbReference>
<evidence type="ECO:0000313" key="7">
    <source>
        <dbReference type="Proteomes" id="UP001596989"/>
    </source>
</evidence>
<dbReference type="RefSeq" id="WP_377561398.1">
    <property type="nucleotide sequence ID" value="NZ_JBHTJZ010000002.1"/>
</dbReference>
<dbReference type="SUPFAM" id="SSF46689">
    <property type="entry name" value="Homeodomain-like"/>
    <property type="match status" value="1"/>
</dbReference>
<keyword evidence="4" id="KW-0812">Transmembrane</keyword>
<evidence type="ECO:0000259" key="5">
    <source>
        <dbReference type="PROSITE" id="PS01124"/>
    </source>
</evidence>
<dbReference type="PROSITE" id="PS00041">
    <property type="entry name" value="HTH_ARAC_FAMILY_1"/>
    <property type="match status" value="1"/>
</dbReference>
<organism evidence="6 7">
    <name type="scientific">Paenibacillus chungangensis</name>
    <dbReference type="NCBI Taxonomy" id="696535"/>
    <lineage>
        <taxon>Bacteria</taxon>
        <taxon>Bacillati</taxon>
        <taxon>Bacillota</taxon>
        <taxon>Bacilli</taxon>
        <taxon>Bacillales</taxon>
        <taxon>Paenibacillaceae</taxon>
        <taxon>Paenibacillus</taxon>
    </lineage>
</organism>